<gene>
    <name evidence="3" type="primary">LOC100217014</name>
</gene>
<dbReference type="Gramene" id="Zm00001eb414870_T004">
    <property type="protein sequence ID" value="Zm00001eb414870_P004"/>
    <property type="gene ID" value="Zm00001eb414870"/>
</dbReference>
<evidence type="ECO:0000256" key="1">
    <source>
        <dbReference type="SAM" id="MobiDB-lite"/>
    </source>
</evidence>
<keyword evidence="4" id="KW-1185">Reference proteome</keyword>
<name>A0A804ULV6_MAIZE</name>
<dbReference type="InParanoid" id="A0A804ULV6"/>
<evidence type="ECO:0000256" key="2">
    <source>
        <dbReference type="SAM" id="Phobius"/>
    </source>
</evidence>
<organism evidence="3 4">
    <name type="scientific">Zea mays</name>
    <name type="common">Maize</name>
    <dbReference type="NCBI Taxonomy" id="4577"/>
    <lineage>
        <taxon>Eukaryota</taxon>
        <taxon>Viridiplantae</taxon>
        <taxon>Streptophyta</taxon>
        <taxon>Embryophyta</taxon>
        <taxon>Tracheophyta</taxon>
        <taxon>Spermatophyta</taxon>
        <taxon>Magnoliopsida</taxon>
        <taxon>Liliopsida</taxon>
        <taxon>Poales</taxon>
        <taxon>Poaceae</taxon>
        <taxon>PACMAD clade</taxon>
        <taxon>Panicoideae</taxon>
        <taxon>Andropogonodae</taxon>
        <taxon>Andropogoneae</taxon>
        <taxon>Tripsacinae</taxon>
        <taxon>Zea</taxon>
    </lineage>
</organism>
<feature type="region of interest" description="Disordered" evidence="1">
    <location>
        <begin position="75"/>
        <end position="117"/>
    </location>
</feature>
<reference evidence="3" key="2">
    <citation type="submission" date="2019-07" db="EMBL/GenBank/DDBJ databases">
        <authorList>
            <person name="Seetharam A."/>
            <person name="Woodhouse M."/>
            <person name="Cannon E."/>
        </authorList>
    </citation>
    <scope>NUCLEOTIDE SEQUENCE [LARGE SCALE GENOMIC DNA]</scope>
    <source>
        <strain evidence="3">cv. B73</strain>
    </source>
</reference>
<evidence type="ECO:0000313" key="4">
    <source>
        <dbReference type="Proteomes" id="UP000007305"/>
    </source>
</evidence>
<sequence length="216" mass="23370">MAGIIIKMLVLCAGWEIARGIVFSSLGSPALCVPVPCFVLFGFSFYASSPVLLQIERIFSSRCVLQIERGYIATQHNTQGTPPKGTTAWSPPPKPSDDGSGAKQREMGGDDDGAPCPGPVVGRVLQAPKLREFTLAELRAATRGFKPEMVLREGSFGRPYKGWVDERTRPWHQGECFPPPSVAAFVFATFFSSTVSTIPVFRCAVFSLDTVSALPV</sequence>
<evidence type="ECO:0000313" key="3">
    <source>
        <dbReference type="EnsemblPlants" id="Zm00001eb414870_P004"/>
    </source>
</evidence>
<keyword evidence="2" id="KW-1133">Transmembrane helix</keyword>
<keyword evidence="2" id="KW-0472">Membrane</keyword>
<dbReference type="EnsemblPlants" id="Zm00001eb414870_T004">
    <property type="protein sequence ID" value="Zm00001eb414870_P004"/>
    <property type="gene ID" value="Zm00001eb414870"/>
</dbReference>
<dbReference type="AlphaFoldDB" id="A0A804ULV6"/>
<dbReference type="Proteomes" id="UP000007305">
    <property type="component" value="Chromosome 10"/>
</dbReference>
<protein>
    <submittedName>
        <fullName evidence="3">Uncharacterized protein</fullName>
    </submittedName>
</protein>
<reference evidence="4" key="1">
    <citation type="journal article" date="2009" name="Science">
        <title>The B73 maize genome: complexity, diversity, and dynamics.</title>
        <authorList>
            <person name="Schnable P.S."/>
            <person name="Ware D."/>
            <person name="Fulton R.S."/>
            <person name="Stein J.C."/>
            <person name="Wei F."/>
            <person name="Pasternak S."/>
            <person name="Liang C."/>
            <person name="Zhang J."/>
            <person name="Fulton L."/>
            <person name="Graves T.A."/>
            <person name="Minx P."/>
            <person name="Reily A.D."/>
            <person name="Courtney L."/>
            <person name="Kruchowski S.S."/>
            <person name="Tomlinson C."/>
            <person name="Strong C."/>
            <person name="Delehaunty K."/>
            <person name="Fronick C."/>
            <person name="Courtney B."/>
            <person name="Rock S.M."/>
            <person name="Belter E."/>
            <person name="Du F."/>
            <person name="Kim K."/>
            <person name="Abbott R.M."/>
            <person name="Cotton M."/>
            <person name="Levy A."/>
            <person name="Marchetto P."/>
            <person name="Ochoa K."/>
            <person name="Jackson S.M."/>
            <person name="Gillam B."/>
            <person name="Chen W."/>
            <person name="Yan L."/>
            <person name="Higginbotham J."/>
            <person name="Cardenas M."/>
            <person name="Waligorski J."/>
            <person name="Applebaum E."/>
            <person name="Phelps L."/>
            <person name="Falcone J."/>
            <person name="Kanchi K."/>
            <person name="Thane T."/>
            <person name="Scimone A."/>
            <person name="Thane N."/>
            <person name="Henke J."/>
            <person name="Wang T."/>
            <person name="Ruppert J."/>
            <person name="Shah N."/>
            <person name="Rotter K."/>
            <person name="Hodges J."/>
            <person name="Ingenthron E."/>
            <person name="Cordes M."/>
            <person name="Kohlberg S."/>
            <person name="Sgro J."/>
            <person name="Delgado B."/>
            <person name="Mead K."/>
            <person name="Chinwalla A."/>
            <person name="Leonard S."/>
            <person name="Crouse K."/>
            <person name="Collura K."/>
            <person name="Kudrna D."/>
            <person name="Currie J."/>
            <person name="He R."/>
            <person name="Angelova A."/>
            <person name="Rajasekar S."/>
            <person name="Mueller T."/>
            <person name="Lomeli R."/>
            <person name="Scara G."/>
            <person name="Ko A."/>
            <person name="Delaney K."/>
            <person name="Wissotski M."/>
            <person name="Lopez G."/>
            <person name="Campos D."/>
            <person name="Braidotti M."/>
            <person name="Ashley E."/>
            <person name="Golser W."/>
            <person name="Kim H."/>
            <person name="Lee S."/>
            <person name="Lin J."/>
            <person name="Dujmic Z."/>
            <person name="Kim W."/>
            <person name="Talag J."/>
            <person name="Zuccolo A."/>
            <person name="Fan C."/>
            <person name="Sebastian A."/>
            <person name="Kramer M."/>
            <person name="Spiegel L."/>
            <person name="Nascimento L."/>
            <person name="Zutavern T."/>
            <person name="Miller B."/>
            <person name="Ambroise C."/>
            <person name="Muller S."/>
            <person name="Spooner W."/>
            <person name="Narechania A."/>
            <person name="Ren L."/>
            <person name="Wei S."/>
            <person name="Kumari S."/>
            <person name="Faga B."/>
            <person name="Levy M.J."/>
            <person name="McMahan L."/>
            <person name="Van Buren P."/>
            <person name="Vaughn M.W."/>
            <person name="Ying K."/>
            <person name="Yeh C.-T."/>
            <person name="Emrich S.J."/>
            <person name="Jia Y."/>
            <person name="Kalyanaraman A."/>
            <person name="Hsia A.-P."/>
            <person name="Barbazuk W.B."/>
            <person name="Baucom R.S."/>
            <person name="Brutnell T.P."/>
            <person name="Carpita N.C."/>
            <person name="Chaparro C."/>
            <person name="Chia J.-M."/>
            <person name="Deragon J.-M."/>
            <person name="Estill J.C."/>
            <person name="Fu Y."/>
            <person name="Jeddeloh J.A."/>
            <person name="Han Y."/>
            <person name="Lee H."/>
            <person name="Li P."/>
            <person name="Lisch D.R."/>
            <person name="Liu S."/>
            <person name="Liu Z."/>
            <person name="Nagel D.H."/>
            <person name="McCann M.C."/>
            <person name="SanMiguel P."/>
            <person name="Myers A.M."/>
            <person name="Nettleton D."/>
            <person name="Nguyen J."/>
            <person name="Penning B.W."/>
            <person name="Ponnala L."/>
            <person name="Schneider K.L."/>
            <person name="Schwartz D.C."/>
            <person name="Sharma A."/>
            <person name="Soderlund C."/>
            <person name="Springer N.M."/>
            <person name="Sun Q."/>
            <person name="Wang H."/>
            <person name="Waterman M."/>
            <person name="Westerman R."/>
            <person name="Wolfgruber T.K."/>
            <person name="Yang L."/>
            <person name="Yu Y."/>
            <person name="Zhang L."/>
            <person name="Zhou S."/>
            <person name="Zhu Q."/>
            <person name="Bennetzen J.L."/>
            <person name="Dawe R.K."/>
            <person name="Jiang J."/>
            <person name="Jiang N."/>
            <person name="Presting G.G."/>
            <person name="Wessler S.R."/>
            <person name="Aluru S."/>
            <person name="Martienssen R.A."/>
            <person name="Clifton S.W."/>
            <person name="McCombie W.R."/>
            <person name="Wing R.A."/>
            <person name="Wilson R.K."/>
        </authorList>
    </citation>
    <scope>NUCLEOTIDE SEQUENCE [LARGE SCALE GENOMIC DNA]</scope>
    <source>
        <strain evidence="4">cv. B73</strain>
    </source>
</reference>
<reference evidence="3" key="3">
    <citation type="submission" date="2021-05" db="UniProtKB">
        <authorList>
            <consortium name="EnsemblPlants"/>
        </authorList>
    </citation>
    <scope>IDENTIFICATION</scope>
    <source>
        <strain evidence="3">cv. B73</strain>
    </source>
</reference>
<dbReference type="Gene3D" id="3.30.200.20">
    <property type="entry name" value="Phosphorylase Kinase, domain 1"/>
    <property type="match status" value="1"/>
</dbReference>
<proteinExistence type="predicted"/>
<feature type="transmembrane region" description="Helical" evidence="2">
    <location>
        <begin position="21"/>
        <end position="47"/>
    </location>
</feature>
<accession>A0A804ULV6</accession>
<keyword evidence="2" id="KW-0812">Transmembrane</keyword>